<feature type="repeat" description="PPR" evidence="3">
    <location>
        <begin position="305"/>
        <end position="339"/>
    </location>
</feature>
<dbReference type="Proteomes" id="UP000231279">
    <property type="component" value="Unassembled WGS sequence"/>
</dbReference>
<comment type="caution">
    <text evidence="5">The sequence shown here is derived from an EMBL/GenBank/DDBJ whole genome shotgun (WGS) entry which is preliminary data.</text>
</comment>
<evidence type="ECO:0000313" key="5">
    <source>
        <dbReference type="EMBL" id="PIN04821.1"/>
    </source>
</evidence>
<reference evidence="6" key="1">
    <citation type="journal article" date="2018" name="Gigascience">
        <title>Genome assembly of the Pink Ipe (Handroanthus impetiginosus, Bignoniaceae), a highly valued, ecologically keystone Neotropical timber forest tree.</title>
        <authorList>
            <person name="Silva-Junior O.B."/>
            <person name="Grattapaglia D."/>
            <person name="Novaes E."/>
            <person name="Collevatti R.G."/>
        </authorList>
    </citation>
    <scope>NUCLEOTIDE SEQUENCE [LARGE SCALE GENOMIC DNA]</scope>
    <source>
        <strain evidence="6">cv. UFG-1</strain>
    </source>
</reference>
<dbReference type="FunFam" id="1.25.40.10:FF:000144">
    <property type="entry name" value="Pentatricopeptide repeat-containing protein, mitochondrial"/>
    <property type="match status" value="1"/>
</dbReference>
<dbReference type="NCBIfam" id="TIGR00756">
    <property type="entry name" value="PPR"/>
    <property type="match status" value="8"/>
</dbReference>
<dbReference type="PROSITE" id="PS51375">
    <property type="entry name" value="PPR"/>
    <property type="match status" value="6"/>
</dbReference>
<dbReference type="Pfam" id="PF20431">
    <property type="entry name" value="E_motif"/>
    <property type="match status" value="1"/>
</dbReference>
<feature type="repeat" description="PPR" evidence="3">
    <location>
        <begin position="477"/>
        <end position="507"/>
    </location>
</feature>
<evidence type="ECO:0000256" key="2">
    <source>
        <dbReference type="ARBA" id="ARBA00022737"/>
    </source>
</evidence>
<dbReference type="Pfam" id="PF01535">
    <property type="entry name" value="PPR"/>
    <property type="match status" value="4"/>
</dbReference>
<evidence type="ECO:0000259" key="4">
    <source>
        <dbReference type="Pfam" id="PF14432"/>
    </source>
</evidence>
<evidence type="ECO:0000256" key="3">
    <source>
        <dbReference type="PROSITE-ProRule" id="PRU00708"/>
    </source>
</evidence>
<dbReference type="PANTHER" id="PTHR47926">
    <property type="entry name" value="PENTATRICOPEPTIDE REPEAT-CONTAINING PROTEIN"/>
    <property type="match status" value="1"/>
</dbReference>
<dbReference type="Pfam" id="PF12854">
    <property type="entry name" value="PPR_1"/>
    <property type="match status" value="2"/>
</dbReference>
<feature type="domain" description="DYW" evidence="4">
    <location>
        <begin position="621"/>
        <end position="713"/>
    </location>
</feature>
<dbReference type="InterPro" id="IPR046849">
    <property type="entry name" value="E2_motif"/>
</dbReference>
<evidence type="ECO:0000256" key="1">
    <source>
        <dbReference type="ARBA" id="ARBA00006643"/>
    </source>
</evidence>
<dbReference type="GO" id="GO:0008270">
    <property type="term" value="F:zinc ion binding"/>
    <property type="evidence" value="ECO:0007669"/>
    <property type="project" value="InterPro"/>
</dbReference>
<keyword evidence="2" id="KW-0677">Repeat</keyword>
<dbReference type="Pfam" id="PF20430">
    <property type="entry name" value="Eplus_motif"/>
    <property type="match status" value="1"/>
</dbReference>
<dbReference type="InterPro" id="IPR046848">
    <property type="entry name" value="E_motif"/>
</dbReference>
<gene>
    <name evidence="5" type="ORF">CDL12_22643</name>
</gene>
<dbReference type="PANTHER" id="PTHR47926:SF468">
    <property type="entry name" value="PENTATRICOPEPTIDE REPEAT-CONTAINING PROTEIN"/>
    <property type="match status" value="1"/>
</dbReference>
<dbReference type="Pfam" id="PF14432">
    <property type="entry name" value="DYW_deaminase"/>
    <property type="match status" value="1"/>
</dbReference>
<dbReference type="Gene3D" id="1.25.40.10">
    <property type="entry name" value="Tetratricopeptide repeat domain"/>
    <property type="match status" value="5"/>
</dbReference>
<organism evidence="5 6">
    <name type="scientific">Handroanthus impetiginosus</name>
    <dbReference type="NCBI Taxonomy" id="429701"/>
    <lineage>
        <taxon>Eukaryota</taxon>
        <taxon>Viridiplantae</taxon>
        <taxon>Streptophyta</taxon>
        <taxon>Embryophyta</taxon>
        <taxon>Tracheophyta</taxon>
        <taxon>Spermatophyta</taxon>
        <taxon>Magnoliopsida</taxon>
        <taxon>eudicotyledons</taxon>
        <taxon>Gunneridae</taxon>
        <taxon>Pentapetalae</taxon>
        <taxon>asterids</taxon>
        <taxon>lamiids</taxon>
        <taxon>Lamiales</taxon>
        <taxon>Bignoniaceae</taxon>
        <taxon>Crescentiina</taxon>
        <taxon>Tabebuia alliance</taxon>
        <taxon>Handroanthus</taxon>
    </lineage>
</organism>
<dbReference type="InterPro" id="IPR011990">
    <property type="entry name" value="TPR-like_helical_dom_sf"/>
</dbReference>
<dbReference type="GO" id="GO:0009451">
    <property type="term" value="P:RNA modification"/>
    <property type="evidence" value="ECO:0007669"/>
    <property type="project" value="InterPro"/>
</dbReference>
<proteinExistence type="inferred from homology"/>
<dbReference type="GO" id="GO:0003723">
    <property type="term" value="F:RNA binding"/>
    <property type="evidence" value="ECO:0007669"/>
    <property type="project" value="InterPro"/>
</dbReference>
<dbReference type="EMBL" id="NKXS01005001">
    <property type="protein sequence ID" value="PIN04821.1"/>
    <property type="molecule type" value="Genomic_DNA"/>
</dbReference>
<dbReference type="InterPro" id="IPR046960">
    <property type="entry name" value="PPR_At4g14850-like_plant"/>
</dbReference>
<dbReference type="OrthoDB" id="185373at2759"/>
<feature type="repeat" description="PPR" evidence="3">
    <location>
        <begin position="204"/>
        <end position="238"/>
    </location>
</feature>
<name>A0A2G9GHR0_9LAMI</name>
<protein>
    <recommendedName>
        <fullName evidence="4">DYW domain-containing protein</fullName>
    </recommendedName>
</protein>
<dbReference type="FunFam" id="1.25.40.10:FF:000366">
    <property type="entry name" value="Pentatricopeptide (PPR) repeat-containing protein"/>
    <property type="match status" value="1"/>
</dbReference>
<feature type="repeat" description="PPR" evidence="3">
    <location>
        <begin position="406"/>
        <end position="440"/>
    </location>
</feature>
<feature type="repeat" description="PPR" evidence="3">
    <location>
        <begin position="173"/>
        <end position="203"/>
    </location>
</feature>
<comment type="similarity">
    <text evidence="1">Belongs to the PPR family. PCMP-H subfamily.</text>
</comment>
<evidence type="ECO:0000313" key="6">
    <source>
        <dbReference type="Proteomes" id="UP000231279"/>
    </source>
</evidence>
<dbReference type="Pfam" id="PF13041">
    <property type="entry name" value="PPR_2"/>
    <property type="match status" value="3"/>
</dbReference>
<accession>A0A2G9GHR0</accession>
<dbReference type="STRING" id="429701.A0A2G9GHR0"/>
<dbReference type="AlphaFoldDB" id="A0A2G9GHR0"/>
<dbReference type="InterPro" id="IPR002885">
    <property type="entry name" value="PPR_rpt"/>
</dbReference>
<dbReference type="SUPFAM" id="SSF48452">
    <property type="entry name" value="TPR-like"/>
    <property type="match status" value="1"/>
</dbReference>
<sequence>MLGFRAMFKSCISLQKTLTNSSITSFITRTSPSKCFAGFQETTKICRRPPGTSASVITNHLKNQRVDEAREVFNQMPYPDVYLSTKMMSSYVENFRLDEALELFDEMPVKDIVVWNLMIKGCANCGNLEMGLRLFDEMPEKNVISWTTMINGFLKYGMIEEAKVLFQDMPVRDVAVWNAMVHGFFANGRVEEAIRLFEAMPDKNVISWTTMISGLDQHGKSDQALSFFEKMVATGVKPTSYTFSCAITACANMGDLWFGSQAHGHVLKLGYVSDTYITASLITFYANCKQIEQCVKAFNEKLHPDVAVWTSLLTGCGANAKHEDAVGVLRDMIRLGIVPNQSSFTSALNSSCEMEAVDWGKGIHSAAVKLGLETDVFVGNSLVVLYTKCGNVRDGITAFKEIIDKNIVSWNSIIVGSAQHGCGEWALAFFSQMAKAGFRPDEITFTGLLNSCSHSGMLQKGRHFFDCLRRSTTIQVKLEHYACMIDILCRSGKLDEAEDLVNKMPTEPNLSIWLALLSGCRAHSNIELAERAAKNIFNLDPHSSAAYVLLSNMYASAGRWADVARIRQTMKRIGTVKQPGRSWITHKGMHHSFLSSDKSHPLNDEIYKKLDWLREKLKAHGYISDQRFALHDVEDEQKESLLWQHSERLAICFALISAAEGSTIIVMKNLRTCGDCHSAIKLIARIVQREIVIRDSSRFHHFRDGFCSCGDYW</sequence>
<dbReference type="InterPro" id="IPR032867">
    <property type="entry name" value="DYW_dom"/>
</dbReference>
<feature type="repeat" description="PPR" evidence="3">
    <location>
        <begin position="111"/>
        <end position="145"/>
    </location>
</feature>
<keyword evidence="6" id="KW-1185">Reference proteome</keyword>